<evidence type="ECO:0000256" key="1">
    <source>
        <dbReference type="ARBA" id="ARBA00000198"/>
    </source>
</evidence>
<feature type="domain" description="7,8-dihydro-6-hydroxymethylpterin-pyrophosphokinase" evidence="9">
    <location>
        <begin position="89"/>
        <end position="100"/>
    </location>
</feature>
<evidence type="ECO:0000256" key="3">
    <source>
        <dbReference type="ARBA" id="ARBA00013253"/>
    </source>
</evidence>
<dbReference type="SUPFAM" id="SSF55083">
    <property type="entry name" value="6-hydroxymethyl-7,8-dihydropterin pyrophosphokinase, HPPK"/>
    <property type="match status" value="1"/>
</dbReference>
<evidence type="ECO:0000313" key="11">
    <source>
        <dbReference type="Proteomes" id="UP000318661"/>
    </source>
</evidence>
<evidence type="ECO:0000256" key="7">
    <source>
        <dbReference type="ARBA" id="ARBA00022840"/>
    </source>
</evidence>
<keyword evidence="6 10" id="KW-0418">Kinase</keyword>
<dbReference type="GO" id="GO:0016301">
    <property type="term" value="F:kinase activity"/>
    <property type="evidence" value="ECO:0007669"/>
    <property type="project" value="UniProtKB-KW"/>
</dbReference>
<evidence type="ECO:0000256" key="2">
    <source>
        <dbReference type="ARBA" id="ARBA00005051"/>
    </source>
</evidence>
<keyword evidence="5" id="KW-0547">Nucleotide-binding</keyword>
<evidence type="ECO:0000256" key="4">
    <source>
        <dbReference type="ARBA" id="ARBA00022679"/>
    </source>
</evidence>
<name>A0A537LBA1_9BACT</name>
<comment type="caution">
    <text evidence="10">The sequence shown here is derived from an EMBL/GenBank/DDBJ whole genome shotgun (WGS) entry which is preliminary data.</text>
</comment>
<comment type="pathway">
    <text evidence="2">Cofactor biosynthesis; tetrahydrofolate biosynthesis; 2-amino-4-hydroxy-6-hydroxymethyl-7,8-dihydropteridine diphosphate from 7,8-dihydroneopterin triphosphate: step 4/4.</text>
</comment>
<dbReference type="InterPro" id="IPR035907">
    <property type="entry name" value="Hppk_sf"/>
</dbReference>
<dbReference type="PROSITE" id="PS00794">
    <property type="entry name" value="HPPK"/>
    <property type="match status" value="1"/>
</dbReference>
<keyword evidence="8" id="KW-0289">Folate biosynthesis</keyword>
<dbReference type="GO" id="GO:0046654">
    <property type="term" value="P:tetrahydrofolate biosynthetic process"/>
    <property type="evidence" value="ECO:0007669"/>
    <property type="project" value="UniProtKB-UniPathway"/>
</dbReference>
<dbReference type="GO" id="GO:0046656">
    <property type="term" value="P:folic acid biosynthetic process"/>
    <property type="evidence" value="ECO:0007669"/>
    <property type="project" value="UniProtKB-KW"/>
</dbReference>
<dbReference type="PANTHER" id="PTHR43071">
    <property type="entry name" value="2-AMINO-4-HYDROXY-6-HYDROXYMETHYLDIHYDROPTERIDINE PYROPHOSPHOKINASE"/>
    <property type="match status" value="1"/>
</dbReference>
<dbReference type="EC" id="2.7.6.3" evidence="3"/>
<keyword evidence="4 10" id="KW-0808">Transferase</keyword>
<evidence type="ECO:0000256" key="8">
    <source>
        <dbReference type="ARBA" id="ARBA00022909"/>
    </source>
</evidence>
<evidence type="ECO:0000256" key="6">
    <source>
        <dbReference type="ARBA" id="ARBA00022777"/>
    </source>
</evidence>
<dbReference type="Gene3D" id="3.30.70.560">
    <property type="entry name" value="7,8-Dihydro-6-hydroxymethylpterin-pyrophosphokinase HPPK"/>
    <property type="match status" value="1"/>
</dbReference>
<dbReference type="EMBL" id="VBAJ01000250">
    <property type="protein sequence ID" value="TMJ05291.1"/>
    <property type="molecule type" value="Genomic_DNA"/>
</dbReference>
<evidence type="ECO:0000256" key="5">
    <source>
        <dbReference type="ARBA" id="ARBA00022741"/>
    </source>
</evidence>
<dbReference type="CDD" id="cd00483">
    <property type="entry name" value="HPPK"/>
    <property type="match status" value="1"/>
</dbReference>
<dbReference type="Pfam" id="PF01288">
    <property type="entry name" value="HPPK"/>
    <property type="match status" value="1"/>
</dbReference>
<sequence>MMARAYLGLGSNQGDRVALVNAALERLEASGRVRVIKRSSFYETAPVGVTDQPRFVNLVAEVHTDLDPQDLLELALAVERTLGRVRTERWGPRTVDIDILLYDGVQVDTPTLVIPHPEMTRRRFVLEPLLEIAPDAALPDGRRLAAFLPEVRSQDVQKVAGG</sequence>
<dbReference type="NCBIfam" id="TIGR01498">
    <property type="entry name" value="folK"/>
    <property type="match status" value="1"/>
</dbReference>
<accession>A0A537LBA1</accession>
<dbReference type="GO" id="GO:0003848">
    <property type="term" value="F:2-amino-4-hydroxy-6-hydroxymethyldihydropteridine diphosphokinase activity"/>
    <property type="evidence" value="ECO:0007669"/>
    <property type="project" value="UniProtKB-EC"/>
</dbReference>
<comment type="catalytic activity">
    <reaction evidence="1">
        <text>6-hydroxymethyl-7,8-dihydropterin + ATP = (7,8-dihydropterin-6-yl)methyl diphosphate + AMP + H(+)</text>
        <dbReference type="Rhea" id="RHEA:11412"/>
        <dbReference type="ChEBI" id="CHEBI:15378"/>
        <dbReference type="ChEBI" id="CHEBI:30616"/>
        <dbReference type="ChEBI" id="CHEBI:44841"/>
        <dbReference type="ChEBI" id="CHEBI:72950"/>
        <dbReference type="ChEBI" id="CHEBI:456215"/>
        <dbReference type="EC" id="2.7.6.3"/>
    </reaction>
</comment>
<dbReference type="UniPathway" id="UPA00077">
    <property type="reaction ID" value="UER00155"/>
</dbReference>
<organism evidence="10 11">
    <name type="scientific">Candidatus Segetimicrobium genomatis</name>
    <dbReference type="NCBI Taxonomy" id="2569760"/>
    <lineage>
        <taxon>Bacteria</taxon>
        <taxon>Bacillati</taxon>
        <taxon>Candidatus Sysuimicrobiota</taxon>
        <taxon>Candidatus Sysuimicrobiia</taxon>
        <taxon>Candidatus Sysuimicrobiales</taxon>
        <taxon>Candidatus Segetimicrobiaceae</taxon>
        <taxon>Candidatus Segetimicrobium</taxon>
    </lineage>
</organism>
<dbReference type="GO" id="GO:0005524">
    <property type="term" value="F:ATP binding"/>
    <property type="evidence" value="ECO:0007669"/>
    <property type="project" value="UniProtKB-KW"/>
</dbReference>
<dbReference type="InterPro" id="IPR000550">
    <property type="entry name" value="Hppk"/>
</dbReference>
<dbReference type="PANTHER" id="PTHR43071:SF1">
    <property type="entry name" value="2-AMINO-4-HYDROXY-6-HYDROXYMETHYLDIHYDROPTERIDINE PYROPHOSPHOKINASE"/>
    <property type="match status" value="1"/>
</dbReference>
<protein>
    <recommendedName>
        <fullName evidence="3">2-amino-4-hydroxy-6-hydroxymethyldihydropteridine diphosphokinase</fullName>
        <ecNumber evidence="3">2.7.6.3</ecNumber>
    </recommendedName>
</protein>
<dbReference type="Proteomes" id="UP000318661">
    <property type="component" value="Unassembled WGS sequence"/>
</dbReference>
<evidence type="ECO:0000313" key="10">
    <source>
        <dbReference type="EMBL" id="TMJ05291.1"/>
    </source>
</evidence>
<keyword evidence="7" id="KW-0067">ATP-binding</keyword>
<reference evidence="10 11" key="1">
    <citation type="journal article" date="2019" name="Nat. Microbiol.">
        <title>Mediterranean grassland soil C-N compound turnover is dependent on rainfall and depth, and is mediated by genomically divergent microorganisms.</title>
        <authorList>
            <person name="Diamond S."/>
            <person name="Andeer P.F."/>
            <person name="Li Z."/>
            <person name="Crits-Christoph A."/>
            <person name="Burstein D."/>
            <person name="Anantharaman K."/>
            <person name="Lane K.R."/>
            <person name="Thomas B.C."/>
            <person name="Pan C."/>
            <person name="Northen T.R."/>
            <person name="Banfield J.F."/>
        </authorList>
    </citation>
    <scope>NUCLEOTIDE SEQUENCE [LARGE SCALE GENOMIC DNA]</scope>
    <source>
        <strain evidence="10">NP_2</strain>
    </source>
</reference>
<gene>
    <name evidence="10" type="primary">folK</name>
    <name evidence="10" type="ORF">E6G99_09890</name>
</gene>
<dbReference type="AlphaFoldDB" id="A0A537LBA1"/>
<evidence type="ECO:0000259" key="9">
    <source>
        <dbReference type="PROSITE" id="PS00794"/>
    </source>
</evidence>
<proteinExistence type="predicted"/>